<proteinExistence type="predicted"/>
<evidence type="ECO:0000313" key="3">
    <source>
        <dbReference type="EMBL" id="QHU12389.1"/>
    </source>
</evidence>
<dbReference type="SUPFAM" id="SSF52151">
    <property type="entry name" value="FabD/lysophospholipase-like"/>
    <property type="match status" value="1"/>
</dbReference>
<dbReference type="AlphaFoldDB" id="A0A6C0K3T4"/>
<dbReference type="InterPro" id="IPR016035">
    <property type="entry name" value="Acyl_Trfase/lysoPLipase"/>
</dbReference>
<dbReference type="Pfam" id="PF01734">
    <property type="entry name" value="Patatin"/>
    <property type="match status" value="1"/>
</dbReference>
<dbReference type="InterPro" id="IPR052580">
    <property type="entry name" value="Lipid_Hydrolase"/>
</dbReference>
<name>A0A6C0K3T4_9ZZZZ</name>
<evidence type="ECO:0000259" key="2">
    <source>
        <dbReference type="PROSITE" id="PS51635"/>
    </source>
</evidence>
<dbReference type="PROSITE" id="PS51635">
    <property type="entry name" value="PNPLA"/>
    <property type="match status" value="1"/>
</dbReference>
<keyword evidence="1" id="KW-0443">Lipid metabolism</keyword>
<dbReference type="InterPro" id="IPR002641">
    <property type="entry name" value="PNPLA_dom"/>
</dbReference>
<dbReference type="GO" id="GO:0006629">
    <property type="term" value="P:lipid metabolic process"/>
    <property type="evidence" value="ECO:0007669"/>
    <property type="project" value="UniProtKB-KW"/>
</dbReference>
<dbReference type="Gene3D" id="3.40.1090.10">
    <property type="entry name" value="Cytosolic phospholipase A2 catalytic domain"/>
    <property type="match status" value="2"/>
</dbReference>
<dbReference type="EMBL" id="MN740799">
    <property type="protein sequence ID" value="QHU12389.1"/>
    <property type="molecule type" value="Genomic_DNA"/>
</dbReference>
<organism evidence="3">
    <name type="scientific">viral metagenome</name>
    <dbReference type="NCBI Taxonomy" id="1070528"/>
    <lineage>
        <taxon>unclassified sequences</taxon>
        <taxon>metagenomes</taxon>
        <taxon>organismal metagenomes</taxon>
    </lineage>
</organism>
<evidence type="ECO:0000256" key="1">
    <source>
        <dbReference type="ARBA" id="ARBA00023098"/>
    </source>
</evidence>
<reference evidence="3" key="1">
    <citation type="journal article" date="2020" name="Nature">
        <title>Giant virus diversity and host interactions through global metagenomics.</title>
        <authorList>
            <person name="Schulz F."/>
            <person name="Roux S."/>
            <person name="Paez-Espino D."/>
            <person name="Jungbluth S."/>
            <person name="Walsh D.A."/>
            <person name="Denef V.J."/>
            <person name="McMahon K.D."/>
            <person name="Konstantinidis K.T."/>
            <person name="Eloe-Fadrosh E.A."/>
            <person name="Kyrpides N.C."/>
            <person name="Woyke T."/>
        </authorList>
    </citation>
    <scope>NUCLEOTIDE SEQUENCE</scope>
    <source>
        <strain evidence="3">GVMAG-S-1101171-110</strain>
    </source>
</reference>
<feature type="domain" description="PNPLA" evidence="2">
    <location>
        <begin position="7"/>
        <end position="190"/>
    </location>
</feature>
<dbReference type="PANTHER" id="PTHR46394">
    <property type="entry name" value="ANNEXIN"/>
    <property type="match status" value="1"/>
</dbReference>
<dbReference type="PANTHER" id="PTHR46394:SF1">
    <property type="entry name" value="PNPLA DOMAIN-CONTAINING PROTEIN"/>
    <property type="match status" value="1"/>
</dbReference>
<accession>A0A6C0K3T4</accession>
<sequence>MIPPRRLLLSGGGMKVVAIVGAIKTLLAKNTLHCLKEVCGVSAGAWMAFMMTCKTPIEVIERLTLELDFGIMRNLNVDTLMGFPEVFGLDDASKFTDLLEKIFRLVLKIEPAITFATMKSDIAFRCWAIDLVTAEPREFSVHTTPNVKIIDALRASCALPFYFTPFPDPITGHLLSDGGIQGGLPIQNLSDDEKRESLCIGFSQSYPANTLQNPQHLGEFINSVLRSAIISNNEKILEVWNHHILRISIDYPVWNFEASREDREILIKKGSDAACNWLKVHHGCHISRRHSWTL</sequence>
<protein>
    <recommendedName>
        <fullName evidence="2">PNPLA domain-containing protein</fullName>
    </recommendedName>
</protein>